<keyword evidence="3" id="KW-1185">Reference proteome</keyword>
<dbReference type="AlphaFoldDB" id="A0AAV4HFZ5"/>
<evidence type="ECO:0000313" key="2">
    <source>
        <dbReference type="EMBL" id="GFR96016.1"/>
    </source>
</evidence>
<dbReference type="Proteomes" id="UP000762676">
    <property type="component" value="Unassembled WGS sequence"/>
</dbReference>
<sequence length="216" mass="24074">MLFFFVYVFYIDGESCLTSYVFCFHICCILLLGQQKFRVTSPTTEQQTSGLGNSLDSRWGSCDRLDSLNHSHSWTGGIRTAATLTGRSVSTGRVGVDSGRFVDLKDGDSQVMYDDEERNVVYGGSGDRMVMFPRTGQDSKSNSINNNNNHGGGELDGYSNNSGNNNSSLRISGGGRETGIVIIPQERDDYTLYSEIDDLRQNEDQYYDDDNDEFHV</sequence>
<name>A0AAV4HFZ5_9GAST</name>
<feature type="compositionally biased region" description="Low complexity" evidence="1">
    <location>
        <begin position="157"/>
        <end position="171"/>
    </location>
</feature>
<protein>
    <submittedName>
        <fullName evidence="2">Uncharacterized protein</fullName>
    </submittedName>
</protein>
<dbReference type="EMBL" id="BMAT01008958">
    <property type="protein sequence ID" value="GFR96016.1"/>
    <property type="molecule type" value="Genomic_DNA"/>
</dbReference>
<feature type="compositionally biased region" description="Low complexity" evidence="1">
    <location>
        <begin position="139"/>
        <end position="149"/>
    </location>
</feature>
<feature type="region of interest" description="Disordered" evidence="1">
    <location>
        <begin position="134"/>
        <end position="174"/>
    </location>
</feature>
<evidence type="ECO:0000256" key="1">
    <source>
        <dbReference type="SAM" id="MobiDB-lite"/>
    </source>
</evidence>
<accession>A0AAV4HFZ5</accession>
<proteinExistence type="predicted"/>
<reference evidence="2 3" key="1">
    <citation type="journal article" date="2021" name="Elife">
        <title>Chloroplast acquisition without the gene transfer in kleptoplastic sea slugs, Plakobranchus ocellatus.</title>
        <authorList>
            <person name="Maeda T."/>
            <person name="Takahashi S."/>
            <person name="Yoshida T."/>
            <person name="Shimamura S."/>
            <person name="Takaki Y."/>
            <person name="Nagai Y."/>
            <person name="Toyoda A."/>
            <person name="Suzuki Y."/>
            <person name="Arimoto A."/>
            <person name="Ishii H."/>
            <person name="Satoh N."/>
            <person name="Nishiyama T."/>
            <person name="Hasebe M."/>
            <person name="Maruyama T."/>
            <person name="Minagawa J."/>
            <person name="Obokata J."/>
            <person name="Shigenobu S."/>
        </authorList>
    </citation>
    <scope>NUCLEOTIDE SEQUENCE [LARGE SCALE GENOMIC DNA]</scope>
</reference>
<organism evidence="2 3">
    <name type="scientific">Elysia marginata</name>
    <dbReference type="NCBI Taxonomy" id="1093978"/>
    <lineage>
        <taxon>Eukaryota</taxon>
        <taxon>Metazoa</taxon>
        <taxon>Spiralia</taxon>
        <taxon>Lophotrochozoa</taxon>
        <taxon>Mollusca</taxon>
        <taxon>Gastropoda</taxon>
        <taxon>Heterobranchia</taxon>
        <taxon>Euthyneura</taxon>
        <taxon>Panpulmonata</taxon>
        <taxon>Sacoglossa</taxon>
        <taxon>Placobranchoidea</taxon>
        <taxon>Plakobranchidae</taxon>
        <taxon>Elysia</taxon>
    </lineage>
</organism>
<comment type="caution">
    <text evidence="2">The sequence shown here is derived from an EMBL/GenBank/DDBJ whole genome shotgun (WGS) entry which is preliminary data.</text>
</comment>
<evidence type="ECO:0000313" key="3">
    <source>
        <dbReference type="Proteomes" id="UP000762676"/>
    </source>
</evidence>
<gene>
    <name evidence="2" type="ORF">ElyMa_004443200</name>
</gene>